<sequence length="148" mass="15828">MKSMFTAAALISATTLITACQSGPYTPPEPKADVPTTKMSVGNFISPKACTSGTNTLNGKLIGASLCIRSQKYEVFGGPDITLSFNRELVAVLTPQEAVKGFTATKYSITVSFKCEEIPKKDTDDGSSYHCSYDASNLPLIRADITYP</sequence>
<dbReference type="PROSITE" id="PS51257">
    <property type="entry name" value="PROKAR_LIPOPROTEIN"/>
    <property type="match status" value="1"/>
</dbReference>
<proteinExistence type="predicted"/>
<evidence type="ECO:0000313" key="3">
    <source>
        <dbReference type="Proteomes" id="UP000438196"/>
    </source>
</evidence>
<evidence type="ECO:0000256" key="1">
    <source>
        <dbReference type="SAM" id="SignalP"/>
    </source>
</evidence>
<protein>
    <recommendedName>
        <fullName evidence="4">Lipoprotein</fullName>
    </recommendedName>
</protein>
<evidence type="ECO:0000313" key="2">
    <source>
        <dbReference type="EMBL" id="MUF05759.1"/>
    </source>
</evidence>
<name>A0A6I3WEW4_9PSED</name>
<accession>A0A6I3WEW4</accession>
<gene>
    <name evidence="2" type="ORF">GNF76_15500</name>
</gene>
<organism evidence="2 3">
    <name type="scientific">Pseudomonas spelaei</name>
    <dbReference type="NCBI Taxonomy" id="1055469"/>
    <lineage>
        <taxon>Bacteria</taxon>
        <taxon>Pseudomonadati</taxon>
        <taxon>Pseudomonadota</taxon>
        <taxon>Gammaproteobacteria</taxon>
        <taxon>Pseudomonadales</taxon>
        <taxon>Pseudomonadaceae</taxon>
        <taxon>Pseudomonas</taxon>
    </lineage>
</organism>
<dbReference type="RefSeq" id="WP_155584022.1">
    <property type="nucleotide sequence ID" value="NZ_JBHSTH010000017.1"/>
</dbReference>
<reference evidence="2 3" key="1">
    <citation type="submission" date="2019-11" db="EMBL/GenBank/DDBJ databases">
        <title>Pseudomonas karstica sp. nov. and Pseudomonas spelaei sp. nov. from karst caves.</title>
        <authorList>
            <person name="Zeman M."/>
        </authorList>
    </citation>
    <scope>NUCLEOTIDE SEQUENCE [LARGE SCALE GENOMIC DNA]</scope>
    <source>
        <strain evidence="2 3">CCM 7893</strain>
    </source>
</reference>
<keyword evidence="3" id="KW-1185">Reference proteome</keyword>
<dbReference type="EMBL" id="WNNK01000012">
    <property type="protein sequence ID" value="MUF05759.1"/>
    <property type="molecule type" value="Genomic_DNA"/>
</dbReference>
<keyword evidence="1" id="KW-0732">Signal</keyword>
<feature type="chain" id="PRO_5026317358" description="Lipoprotein" evidence="1">
    <location>
        <begin position="20"/>
        <end position="148"/>
    </location>
</feature>
<evidence type="ECO:0008006" key="4">
    <source>
        <dbReference type="Google" id="ProtNLM"/>
    </source>
</evidence>
<comment type="caution">
    <text evidence="2">The sequence shown here is derived from an EMBL/GenBank/DDBJ whole genome shotgun (WGS) entry which is preliminary data.</text>
</comment>
<dbReference type="OrthoDB" id="7005691at2"/>
<dbReference type="Proteomes" id="UP000438196">
    <property type="component" value="Unassembled WGS sequence"/>
</dbReference>
<dbReference type="AlphaFoldDB" id="A0A6I3WEW4"/>
<feature type="signal peptide" evidence="1">
    <location>
        <begin position="1"/>
        <end position="19"/>
    </location>
</feature>